<gene>
    <name evidence="6" type="ORF">DL762_008453</name>
</gene>
<reference evidence="6 7" key="1">
    <citation type="submission" date="2018-06" db="EMBL/GenBank/DDBJ databases">
        <title>Complete Genomes of Monosporascus.</title>
        <authorList>
            <person name="Robinson A.J."/>
            <person name="Natvig D.O."/>
        </authorList>
    </citation>
    <scope>NUCLEOTIDE SEQUENCE [LARGE SCALE GENOMIC DNA]</scope>
    <source>
        <strain evidence="6 7">CBS 609.92</strain>
    </source>
</reference>
<comment type="caution">
    <text evidence="6">The sequence shown here is derived from an EMBL/GenBank/DDBJ whole genome shotgun (WGS) entry which is preliminary data.</text>
</comment>
<keyword evidence="4" id="KW-0472">Membrane</keyword>
<protein>
    <recommendedName>
        <fullName evidence="5">Alpha/beta hydrolase fold-3 domain-containing protein</fullName>
    </recommendedName>
</protein>
<dbReference type="Pfam" id="PF07859">
    <property type="entry name" value="Abhydrolase_3"/>
    <property type="match status" value="1"/>
</dbReference>
<feature type="transmembrane region" description="Helical" evidence="4">
    <location>
        <begin position="21"/>
        <end position="43"/>
    </location>
</feature>
<evidence type="ECO:0000313" key="7">
    <source>
        <dbReference type="Proteomes" id="UP000294003"/>
    </source>
</evidence>
<name>A0ABY0GWQ3_9PEZI</name>
<keyword evidence="4" id="KW-1133">Transmembrane helix</keyword>
<dbReference type="SUPFAM" id="SSF53474">
    <property type="entry name" value="alpha/beta-Hydrolases"/>
    <property type="match status" value="1"/>
</dbReference>
<dbReference type="Gene3D" id="3.40.50.1820">
    <property type="entry name" value="alpha/beta hydrolase"/>
    <property type="match status" value="1"/>
</dbReference>
<dbReference type="InterPro" id="IPR029058">
    <property type="entry name" value="AB_hydrolase_fold"/>
</dbReference>
<evidence type="ECO:0000256" key="4">
    <source>
        <dbReference type="SAM" id="Phobius"/>
    </source>
</evidence>
<proteinExistence type="inferred from homology"/>
<evidence type="ECO:0000313" key="6">
    <source>
        <dbReference type="EMBL" id="RYO78884.1"/>
    </source>
</evidence>
<keyword evidence="2" id="KW-0378">Hydrolase</keyword>
<feature type="active site" evidence="3">
    <location>
        <position position="212"/>
    </location>
</feature>
<dbReference type="InterPro" id="IPR050300">
    <property type="entry name" value="GDXG_lipolytic_enzyme"/>
</dbReference>
<dbReference type="PANTHER" id="PTHR48081">
    <property type="entry name" value="AB HYDROLASE SUPERFAMILY PROTEIN C4A8.06C"/>
    <property type="match status" value="1"/>
</dbReference>
<keyword evidence="7" id="KW-1185">Reference proteome</keyword>
<evidence type="ECO:0000256" key="3">
    <source>
        <dbReference type="PROSITE-ProRule" id="PRU10038"/>
    </source>
</evidence>
<dbReference type="PROSITE" id="PS01174">
    <property type="entry name" value="LIPASE_GDXG_SER"/>
    <property type="match status" value="1"/>
</dbReference>
<organism evidence="6 7">
    <name type="scientific">Monosporascus cannonballus</name>
    <dbReference type="NCBI Taxonomy" id="155416"/>
    <lineage>
        <taxon>Eukaryota</taxon>
        <taxon>Fungi</taxon>
        <taxon>Dikarya</taxon>
        <taxon>Ascomycota</taxon>
        <taxon>Pezizomycotina</taxon>
        <taxon>Sordariomycetes</taxon>
        <taxon>Xylariomycetidae</taxon>
        <taxon>Xylariales</taxon>
        <taxon>Xylariales incertae sedis</taxon>
        <taxon>Monosporascus</taxon>
    </lineage>
</organism>
<dbReference type="InterPro" id="IPR013094">
    <property type="entry name" value="AB_hydrolase_3"/>
</dbReference>
<evidence type="ECO:0000259" key="5">
    <source>
        <dbReference type="Pfam" id="PF07859"/>
    </source>
</evidence>
<dbReference type="PANTHER" id="PTHR48081:SF8">
    <property type="entry name" value="ALPHA_BETA HYDROLASE FOLD-3 DOMAIN-CONTAINING PROTEIN-RELATED"/>
    <property type="match status" value="1"/>
</dbReference>
<dbReference type="Proteomes" id="UP000294003">
    <property type="component" value="Unassembled WGS sequence"/>
</dbReference>
<accession>A0ABY0GWQ3</accession>
<dbReference type="InterPro" id="IPR033140">
    <property type="entry name" value="Lipase_GDXG_put_SER_AS"/>
</dbReference>
<keyword evidence="4" id="KW-0812">Transmembrane</keyword>
<comment type="similarity">
    <text evidence="1">Belongs to the 'GDXG' lipolytic enzyme family.</text>
</comment>
<feature type="domain" description="Alpha/beta hydrolase fold-3" evidence="5">
    <location>
        <begin position="131"/>
        <end position="344"/>
    </location>
</feature>
<dbReference type="EMBL" id="QJNS01000356">
    <property type="protein sequence ID" value="RYO78884.1"/>
    <property type="molecule type" value="Genomic_DNA"/>
</dbReference>
<sequence length="372" mass="40440">MASRDRHPLLSYQPLKLLFQLSYIVIVIPRLPYYIAVALIPSWRPNPTWSAKQTFMTRVAYPLLDATSRIGITETLTLEKGKEGERFQTVAPSTSDVYKGPLASKTTKPATIGGTWFPRAPGADVTSKTVVLYLHGGAFIQGDGRDTQCGSIAKKLLEKGNTDAVFSLQYRLSGHGTVNPFPAALQDALSSYLFLLKELHIPARQIVLAGDSAGANLATALLRYLREFGAAIGAPVPGCAVLLSPWVAPLEYRTVGNPHRNTDFIPSSYSAWGAHAYAGSWPDAASDPYITPLGNPFPTPVPIFVNAGSAELSFEGITRWADEMRGVNGNVVELHHEQAAVHDTFLMGELLGFEKSAWDVAAKIGEFVRKFQ</sequence>
<evidence type="ECO:0000256" key="1">
    <source>
        <dbReference type="ARBA" id="ARBA00010515"/>
    </source>
</evidence>
<evidence type="ECO:0000256" key="2">
    <source>
        <dbReference type="ARBA" id="ARBA00022801"/>
    </source>
</evidence>